<feature type="chain" id="PRO_5047385763" evidence="1">
    <location>
        <begin position="26"/>
        <end position="218"/>
    </location>
</feature>
<keyword evidence="1" id="KW-0732">Signal</keyword>
<keyword evidence="3" id="KW-1185">Reference proteome</keyword>
<protein>
    <submittedName>
        <fullName evidence="2">Uncharacterized protein</fullName>
    </submittedName>
</protein>
<name>A0ABW9JA65_9SPHI</name>
<evidence type="ECO:0000313" key="2">
    <source>
        <dbReference type="EMBL" id="MFN0256984.1"/>
    </source>
</evidence>
<dbReference type="Proteomes" id="UP001517247">
    <property type="component" value="Unassembled WGS sequence"/>
</dbReference>
<dbReference type="EMBL" id="SSHJ02000008">
    <property type="protein sequence ID" value="MFN0256984.1"/>
    <property type="molecule type" value="Genomic_DNA"/>
</dbReference>
<evidence type="ECO:0000256" key="1">
    <source>
        <dbReference type="SAM" id="SignalP"/>
    </source>
</evidence>
<evidence type="ECO:0000313" key="3">
    <source>
        <dbReference type="Proteomes" id="UP001517247"/>
    </source>
</evidence>
<gene>
    <name evidence="2" type="ORF">E6A44_015450</name>
</gene>
<reference evidence="2 3" key="1">
    <citation type="submission" date="2024-12" db="EMBL/GenBank/DDBJ databases">
        <authorList>
            <person name="Hu S."/>
        </authorList>
    </citation>
    <scope>NUCLEOTIDE SEQUENCE [LARGE SCALE GENOMIC DNA]</scope>
    <source>
        <strain evidence="2 3">THG-T11</strain>
    </source>
</reference>
<organism evidence="2 3">
    <name type="scientific">Pedobacter ureilyticus</name>
    <dbReference type="NCBI Taxonomy" id="1393051"/>
    <lineage>
        <taxon>Bacteria</taxon>
        <taxon>Pseudomonadati</taxon>
        <taxon>Bacteroidota</taxon>
        <taxon>Sphingobacteriia</taxon>
        <taxon>Sphingobacteriales</taxon>
        <taxon>Sphingobacteriaceae</taxon>
        <taxon>Pedobacter</taxon>
    </lineage>
</organism>
<feature type="signal peptide" evidence="1">
    <location>
        <begin position="1"/>
        <end position="25"/>
    </location>
</feature>
<proteinExistence type="predicted"/>
<dbReference type="RefSeq" id="WP_138724070.1">
    <property type="nucleotide sequence ID" value="NZ_SSHJ02000008.1"/>
</dbReference>
<accession>A0ABW9JA65</accession>
<sequence>MKSSNYIKPILVFFIILVASFRANSQTTDLKDYVITGYYAKSASATFKTPFLINFGENNTFQKLDVEGKLHEGKYSVANGKVKCEYVGGFENYTIEGETVSSPDSRTFALFKKKIFGNQLKGNRYTGILYKQNSNVAVRASYQFIGNKFSVTDENGTVSSYKDYTLVGNMAGYNWNGPSQLKTKMIRNVFVQYGSQLVVINIYRNEGATYGILDLVSK</sequence>
<comment type="caution">
    <text evidence="2">The sequence shown here is derived from an EMBL/GenBank/DDBJ whole genome shotgun (WGS) entry which is preliminary data.</text>
</comment>